<feature type="transmembrane region" description="Helical" evidence="6">
    <location>
        <begin position="131"/>
        <end position="149"/>
    </location>
</feature>
<feature type="transmembrane region" description="Helical" evidence="6">
    <location>
        <begin position="189"/>
        <end position="208"/>
    </location>
</feature>
<feature type="transmembrane region" description="Helical" evidence="6">
    <location>
        <begin position="69"/>
        <end position="91"/>
    </location>
</feature>
<comment type="subcellular location">
    <subcellularLocation>
        <location evidence="1">Membrane</location>
        <topology evidence="1">Multi-pass membrane protein</topology>
    </subcellularLocation>
</comment>
<feature type="transmembrane region" description="Helical" evidence="6">
    <location>
        <begin position="97"/>
        <end position="119"/>
    </location>
</feature>
<feature type="region of interest" description="Disordered" evidence="5">
    <location>
        <begin position="420"/>
        <end position="466"/>
    </location>
</feature>
<sequence>MTASVGASPLLSAAPAAGSAGRRACARLVLVSLVVPVAFEIAGFRLTPSLLVLIALYPMLLMRVLSGRLRLGLVDLLFVLYVGWLSLSMLVNTPGRFVAYTGQQGLAILGGYMAGRVLVRDRADFAALLRFLFWIVALSLPFALIEALADRPLIIELVRDHTPFSTFVENDYEPRLGLYRAQWVFAHPIHYGVFAMLAFAPVVVGLGLAPVLRGLAAVLIGAACLLSVSSGPLLALMFQGPLFLWHRLAARRSARPWREIGLSLGGLYLLLDLLSTKNALVAISTRLALDSSTASYREQIWRYGSAQVARTPWLGVGDNYWARPHWMVSASIDNFWLLLAIVHGLPALVFFGTALGLSLVRINRRELGPDPALQALRLGWTLAMLGCVLVAGTVALWGEILIFVMLMLGAGQWMLNAQPDQGAATPATPNAAPQPDRAGPVFTRFPAAAPPAPRPARRPPALPAPRPVLARNIRPLWRRQP</sequence>
<accession>A0A1G7IVS5</accession>
<dbReference type="OrthoDB" id="264250at2"/>
<evidence type="ECO:0000313" key="9">
    <source>
        <dbReference type="Proteomes" id="UP000198922"/>
    </source>
</evidence>
<evidence type="ECO:0000256" key="5">
    <source>
        <dbReference type="SAM" id="MobiDB-lite"/>
    </source>
</evidence>
<keyword evidence="3 6" id="KW-1133">Transmembrane helix</keyword>
<feature type="transmembrane region" description="Helical" evidence="6">
    <location>
        <begin position="215"/>
        <end position="237"/>
    </location>
</feature>
<keyword evidence="4 6" id="KW-0472">Membrane</keyword>
<dbReference type="Pfam" id="PF04932">
    <property type="entry name" value="Wzy_C"/>
    <property type="match status" value="1"/>
</dbReference>
<evidence type="ECO:0000256" key="6">
    <source>
        <dbReference type="SAM" id="Phobius"/>
    </source>
</evidence>
<dbReference type="InterPro" id="IPR051533">
    <property type="entry name" value="WaaL-like"/>
</dbReference>
<dbReference type="AlphaFoldDB" id="A0A1G7IVS5"/>
<organism evidence="8 9">
    <name type="scientific">Limimaricola pyoseonensis</name>
    <dbReference type="NCBI Taxonomy" id="521013"/>
    <lineage>
        <taxon>Bacteria</taxon>
        <taxon>Pseudomonadati</taxon>
        <taxon>Pseudomonadota</taxon>
        <taxon>Alphaproteobacteria</taxon>
        <taxon>Rhodobacterales</taxon>
        <taxon>Paracoccaceae</taxon>
        <taxon>Limimaricola</taxon>
    </lineage>
</organism>
<evidence type="ECO:0000256" key="2">
    <source>
        <dbReference type="ARBA" id="ARBA00022692"/>
    </source>
</evidence>
<gene>
    <name evidence="8" type="ORF">SAMN04488567_3544</name>
</gene>
<dbReference type="GO" id="GO:0016874">
    <property type="term" value="F:ligase activity"/>
    <property type="evidence" value="ECO:0007669"/>
    <property type="project" value="UniProtKB-KW"/>
</dbReference>
<feature type="transmembrane region" description="Helical" evidence="6">
    <location>
        <begin position="380"/>
        <end position="408"/>
    </location>
</feature>
<dbReference type="GO" id="GO:0016020">
    <property type="term" value="C:membrane"/>
    <property type="evidence" value="ECO:0007669"/>
    <property type="project" value="UniProtKB-SubCell"/>
</dbReference>
<evidence type="ECO:0000259" key="7">
    <source>
        <dbReference type="Pfam" id="PF04932"/>
    </source>
</evidence>
<keyword evidence="2 6" id="KW-0812">Transmembrane</keyword>
<feature type="compositionally biased region" description="Low complexity" evidence="5">
    <location>
        <begin position="423"/>
        <end position="435"/>
    </location>
</feature>
<feature type="transmembrane region" description="Helical" evidence="6">
    <location>
        <begin position="28"/>
        <end position="57"/>
    </location>
</feature>
<keyword evidence="8" id="KW-0436">Ligase</keyword>
<dbReference type="EMBL" id="FNAT01000008">
    <property type="protein sequence ID" value="SDF16753.1"/>
    <property type="molecule type" value="Genomic_DNA"/>
</dbReference>
<keyword evidence="9" id="KW-1185">Reference proteome</keyword>
<evidence type="ECO:0000256" key="4">
    <source>
        <dbReference type="ARBA" id="ARBA00023136"/>
    </source>
</evidence>
<proteinExistence type="predicted"/>
<dbReference type="PANTHER" id="PTHR37422">
    <property type="entry name" value="TEICHURONIC ACID BIOSYNTHESIS PROTEIN TUAE"/>
    <property type="match status" value="1"/>
</dbReference>
<feature type="compositionally biased region" description="Pro residues" evidence="5">
    <location>
        <begin position="448"/>
        <end position="466"/>
    </location>
</feature>
<reference evidence="9" key="1">
    <citation type="submission" date="2016-10" db="EMBL/GenBank/DDBJ databases">
        <authorList>
            <person name="Varghese N."/>
            <person name="Submissions S."/>
        </authorList>
    </citation>
    <scope>NUCLEOTIDE SEQUENCE [LARGE SCALE GENOMIC DNA]</scope>
    <source>
        <strain evidence="9">DSM 21424</strain>
    </source>
</reference>
<feature type="transmembrane region" description="Helical" evidence="6">
    <location>
        <begin position="335"/>
        <end position="360"/>
    </location>
</feature>
<dbReference type="RefSeq" id="WP_090114176.1">
    <property type="nucleotide sequence ID" value="NZ_FNAT01000008.1"/>
</dbReference>
<feature type="domain" description="O-antigen ligase-related" evidence="7">
    <location>
        <begin position="215"/>
        <end position="351"/>
    </location>
</feature>
<protein>
    <submittedName>
        <fullName evidence="8">O-antigen ligase like membrane protein</fullName>
    </submittedName>
</protein>
<evidence type="ECO:0000313" key="8">
    <source>
        <dbReference type="EMBL" id="SDF16753.1"/>
    </source>
</evidence>
<dbReference type="STRING" id="521013.SAMN04488567_3544"/>
<name>A0A1G7IVS5_9RHOB</name>
<dbReference type="PANTHER" id="PTHR37422:SF13">
    <property type="entry name" value="LIPOPOLYSACCHARIDE BIOSYNTHESIS PROTEIN PA4999-RELATED"/>
    <property type="match status" value="1"/>
</dbReference>
<evidence type="ECO:0000256" key="1">
    <source>
        <dbReference type="ARBA" id="ARBA00004141"/>
    </source>
</evidence>
<evidence type="ECO:0000256" key="3">
    <source>
        <dbReference type="ARBA" id="ARBA00022989"/>
    </source>
</evidence>
<dbReference type="Proteomes" id="UP000198922">
    <property type="component" value="Unassembled WGS sequence"/>
</dbReference>
<dbReference type="InterPro" id="IPR007016">
    <property type="entry name" value="O-antigen_ligase-rel_domated"/>
</dbReference>